<feature type="signal peptide" evidence="1">
    <location>
        <begin position="1"/>
        <end position="24"/>
    </location>
</feature>
<sequence length="93" mass="10644">MSSKKFLSAKMLFVLAAMVHLSRSELNNEIESPTTTPTPSNRQCVQYEPCSVQEVDQQCGDGCYCDLSQYGYYRCYFYRDSVNETTSNLKTQN</sequence>
<protein>
    <submittedName>
        <fullName evidence="2">Putative secreted protein</fullName>
    </submittedName>
</protein>
<accession>A0A6B0UCG5</accession>
<organism evidence="2">
    <name type="scientific">Ixodes ricinus</name>
    <name type="common">Common tick</name>
    <name type="synonym">Acarus ricinus</name>
    <dbReference type="NCBI Taxonomy" id="34613"/>
    <lineage>
        <taxon>Eukaryota</taxon>
        <taxon>Metazoa</taxon>
        <taxon>Ecdysozoa</taxon>
        <taxon>Arthropoda</taxon>
        <taxon>Chelicerata</taxon>
        <taxon>Arachnida</taxon>
        <taxon>Acari</taxon>
        <taxon>Parasitiformes</taxon>
        <taxon>Ixodida</taxon>
        <taxon>Ixodoidea</taxon>
        <taxon>Ixodidae</taxon>
        <taxon>Ixodinae</taxon>
        <taxon>Ixodes</taxon>
    </lineage>
</organism>
<evidence type="ECO:0000256" key="1">
    <source>
        <dbReference type="SAM" id="SignalP"/>
    </source>
</evidence>
<dbReference type="EMBL" id="GIFC01004781">
    <property type="protein sequence ID" value="MXU86864.1"/>
    <property type="molecule type" value="Transcribed_RNA"/>
</dbReference>
<feature type="chain" id="PRO_5025525037" evidence="1">
    <location>
        <begin position="25"/>
        <end position="93"/>
    </location>
</feature>
<dbReference type="AlphaFoldDB" id="A0A6B0UCG5"/>
<reference evidence="2" key="1">
    <citation type="submission" date="2019-12" db="EMBL/GenBank/DDBJ databases">
        <title>An insight into the sialome of adult female Ixodes ricinus ticks feeding for 6 days.</title>
        <authorList>
            <person name="Perner J."/>
            <person name="Ribeiro J.M.C."/>
        </authorList>
    </citation>
    <scope>NUCLEOTIDE SEQUENCE</scope>
    <source>
        <strain evidence="2">Semi-engorged</strain>
        <tissue evidence="2">Salivary glands</tissue>
    </source>
</reference>
<keyword evidence="1" id="KW-0732">Signal</keyword>
<name>A0A6B0UCG5_IXORI</name>
<proteinExistence type="predicted"/>
<evidence type="ECO:0000313" key="2">
    <source>
        <dbReference type="EMBL" id="MXU86864.1"/>
    </source>
</evidence>